<protein>
    <recommendedName>
        <fullName evidence="6">ABC-2 type transporter transmembrane domain-containing protein</fullName>
    </recommendedName>
</protein>
<reference evidence="7" key="1">
    <citation type="journal article" date="2014" name="Front. Microbiol.">
        <title>High frequency of phylogenetically diverse reductive dehalogenase-homologous genes in deep subseafloor sedimentary metagenomes.</title>
        <authorList>
            <person name="Kawai M."/>
            <person name="Futagami T."/>
            <person name="Toyoda A."/>
            <person name="Takaki Y."/>
            <person name="Nishi S."/>
            <person name="Hori S."/>
            <person name="Arai W."/>
            <person name="Tsubouchi T."/>
            <person name="Morono Y."/>
            <person name="Uchiyama I."/>
            <person name="Ito T."/>
            <person name="Fujiyama A."/>
            <person name="Inagaki F."/>
            <person name="Takami H."/>
        </authorList>
    </citation>
    <scope>NUCLEOTIDE SEQUENCE</scope>
    <source>
        <strain evidence="7">Expedition CK06-06</strain>
    </source>
</reference>
<proteinExistence type="predicted"/>
<feature type="domain" description="ABC-2 type transporter transmembrane" evidence="6">
    <location>
        <begin position="7"/>
        <end position="273"/>
    </location>
</feature>
<evidence type="ECO:0000256" key="3">
    <source>
        <dbReference type="ARBA" id="ARBA00022989"/>
    </source>
</evidence>
<feature type="transmembrane region" description="Helical" evidence="5">
    <location>
        <begin position="214"/>
        <end position="236"/>
    </location>
</feature>
<evidence type="ECO:0000256" key="5">
    <source>
        <dbReference type="SAM" id="Phobius"/>
    </source>
</evidence>
<keyword evidence="2 5" id="KW-0812">Transmembrane</keyword>
<sequence>HTIKRTGFIILVLALPVLALLGIGIFHIVSGVTRPPTEVTKIGYIDKAGGFDQFTTQWNMTLVSFDTPEVATQALIKKDIGEYFIIPPDFISTGIISRYTIQRELMPSDATYAAVKNFISSNLLAEKVPTATITRVVAPLNLVTTTLTSTGTVAPEQGGFRNFIIPAIFGAMLAIALVFTSTYVLQSLAEEKENRLMEILLSSVSTRQLLTGKVLGLGAAGMVQVIVWVVSIPLLLNLASSPIGGFLSTIQIPANLLVLSVVYFILGYSLFAVLSV</sequence>
<evidence type="ECO:0000256" key="1">
    <source>
        <dbReference type="ARBA" id="ARBA00004141"/>
    </source>
</evidence>
<dbReference type="Pfam" id="PF12698">
    <property type="entry name" value="ABC2_membrane_3"/>
    <property type="match status" value="1"/>
</dbReference>
<dbReference type="GO" id="GO:0140359">
    <property type="term" value="F:ABC-type transporter activity"/>
    <property type="evidence" value="ECO:0007669"/>
    <property type="project" value="InterPro"/>
</dbReference>
<feature type="non-terminal residue" evidence="7">
    <location>
        <position position="1"/>
    </location>
</feature>
<keyword evidence="3 5" id="KW-1133">Transmembrane helix</keyword>
<dbReference type="AlphaFoldDB" id="X1HSL4"/>
<evidence type="ECO:0000256" key="2">
    <source>
        <dbReference type="ARBA" id="ARBA00022692"/>
    </source>
</evidence>
<accession>X1HSL4</accession>
<dbReference type="GO" id="GO:0016020">
    <property type="term" value="C:membrane"/>
    <property type="evidence" value="ECO:0007669"/>
    <property type="project" value="UniProtKB-SubCell"/>
</dbReference>
<organism evidence="7">
    <name type="scientific">marine sediment metagenome</name>
    <dbReference type="NCBI Taxonomy" id="412755"/>
    <lineage>
        <taxon>unclassified sequences</taxon>
        <taxon>metagenomes</taxon>
        <taxon>ecological metagenomes</taxon>
    </lineage>
</organism>
<dbReference type="InterPro" id="IPR013525">
    <property type="entry name" value="ABC2_TM"/>
</dbReference>
<feature type="transmembrane region" description="Helical" evidence="5">
    <location>
        <begin position="163"/>
        <end position="185"/>
    </location>
</feature>
<gene>
    <name evidence="7" type="ORF">S03H2_39305</name>
</gene>
<name>X1HSL4_9ZZZZ</name>
<comment type="caution">
    <text evidence="7">The sequence shown here is derived from an EMBL/GenBank/DDBJ whole genome shotgun (WGS) entry which is preliminary data.</text>
</comment>
<comment type="subcellular location">
    <subcellularLocation>
        <location evidence="1">Membrane</location>
        <topology evidence="1">Multi-pass membrane protein</topology>
    </subcellularLocation>
</comment>
<evidence type="ECO:0000259" key="6">
    <source>
        <dbReference type="Pfam" id="PF12698"/>
    </source>
</evidence>
<feature type="non-terminal residue" evidence="7">
    <location>
        <position position="276"/>
    </location>
</feature>
<keyword evidence="4 5" id="KW-0472">Membrane</keyword>
<dbReference type="EMBL" id="BARU01024287">
    <property type="protein sequence ID" value="GAH48278.1"/>
    <property type="molecule type" value="Genomic_DNA"/>
</dbReference>
<feature type="transmembrane region" description="Helical" evidence="5">
    <location>
        <begin position="256"/>
        <end position="274"/>
    </location>
</feature>
<feature type="transmembrane region" description="Helical" evidence="5">
    <location>
        <begin position="7"/>
        <end position="29"/>
    </location>
</feature>
<evidence type="ECO:0000313" key="7">
    <source>
        <dbReference type="EMBL" id="GAH48278.1"/>
    </source>
</evidence>
<evidence type="ECO:0000256" key="4">
    <source>
        <dbReference type="ARBA" id="ARBA00023136"/>
    </source>
</evidence>